<dbReference type="InterPro" id="IPR017497">
    <property type="entry name" value="BchO"/>
</dbReference>
<dbReference type="PRINTS" id="PR00412">
    <property type="entry name" value="EPOXHYDRLASE"/>
</dbReference>
<dbReference type="InterPro" id="IPR050228">
    <property type="entry name" value="Carboxylesterase_BioH"/>
</dbReference>
<protein>
    <submittedName>
        <fullName evidence="2">Soluble epoxide hydrolase</fullName>
        <ecNumber evidence="2">3.3.2.10</ecNumber>
    </submittedName>
</protein>
<evidence type="ECO:0000313" key="3">
    <source>
        <dbReference type="Proteomes" id="UP000048949"/>
    </source>
</evidence>
<sequence length="255" mass="26957">MGNGPQLLLIHGAGGATHSWRDVMPLLAQTHQVIAVDLPGQGFSQLGSRARCGLDAMATDLASLLAQESWKPTAIIGHSAGAAIALRLAELGVSPRGQIIGINAALANFKGIAGFLFPAFAKLLSLNPLTARIFTATSGNTAAVERLITGTGSKLDADGLKLYQTLIARRSHVDGTLAMMAHWKLDGLLERLPNILNQTLFITGSNDQAVPPSTSNAAASRMQNARVHEISKLGHLAHEESPQQVVNLIRAFIEE</sequence>
<dbReference type="PANTHER" id="PTHR43194:SF2">
    <property type="entry name" value="PEROXISOMAL MEMBRANE PROTEIN LPX1"/>
    <property type="match status" value="1"/>
</dbReference>
<dbReference type="EC" id="3.3.2.10" evidence="2"/>
<name>A0A0U1NP49_9RHOB</name>
<evidence type="ECO:0000259" key="1">
    <source>
        <dbReference type="Pfam" id="PF00561"/>
    </source>
</evidence>
<gene>
    <name evidence="2" type="ORF">NIG5292_02579</name>
</gene>
<dbReference type="Proteomes" id="UP000048949">
    <property type="component" value="Unassembled WGS sequence"/>
</dbReference>
<dbReference type="InterPro" id="IPR000073">
    <property type="entry name" value="AB_hydrolase_1"/>
</dbReference>
<keyword evidence="2" id="KW-0378">Hydrolase</keyword>
<accession>A0A0U1NP49</accession>
<dbReference type="EMBL" id="CVQV01000022">
    <property type="protein sequence ID" value="CRK76515.1"/>
    <property type="molecule type" value="Genomic_DNA"/>
</dbReference>
<dbReference type="AlphaFoldDB" id="A0A0U1NP49"/>
<dbReference type="SUPFAM" id="SSF53474">
    <property type="entry name" value="alpha/beta-Hydrolases"/>
    <property type="match status" value="1"/>
</dbReference>
<organism evidence="2 3">
    <name type="scientific">Nereida ignava</name>
    <dbReference type="NCBI Taxonomy" id="282199"/>
    <lineage>
        <taxon>Bacteria</taxon>
        <taxon>Pseudomonadati</taxon>
        <taxon>Pseudomonadota</taxon>
        <taxon>Alphaproteobacteria</taxon>
        <taxon>Rhodobacterales</taxon>
        <taxon>Roseobacteraceae</taxon>
        <taxon>Nereida</taxon>
    </lineage>
</organism>
<proteinExistence type="predicted"/>
<dbReference type="InterPro" id="IPR029058">
    <property type="entry name" value="AB_hydrolase_fold"/>
</dbReference>
<dbReference type="PRINTS" id="PR00111">
    <property type="entry name" value="ABHYDROLASE"/>
</dbReference>
<dbReference type="Gene3D" id="3.40.50.1820">
    <property type="entry name" value="alpha/beta hydrolase"/>
    <property type="match status" value="1"/>
</dbReference>
<keyword evidence="3" id="KW-1185">Reference proteome</keyword>
<dbReference type="STRING" id="282199.GCA_001049735_02578"/>
<dbReference type="Pfam" id="PF00561">
    <property type="entry name" value="Abhydrolase_1"/>
    <property type="match status" value="1"/>
</dbReference>
<feature type="domain" description="AB hydrolase-1" evidence="1">
    <location>
        <begin position="7"/>
        <end position="242"/>
    </location>
</feature>
<dbReference type="NCBIfam" id="TIGR03056">
    <property type="entry name" value="bchO_mg_che_rel"/>
    <property type="match status" value="1"/>
</dbReference>
<dbReference type="GO" id="GO:0004301">
    <property type="term" value="F:epoxide hydrolase activity"/>
    <property type="evidence" value="ECO:0007669"/>
    <property type="project" value="UniProtKB-EC"/>
</dbReference>
<dbReference type="InterPro" id="IPR000639">
    <property type="entry name" value="Epox_hydrolase-like"/>
</dbReference>
<reference evidence="2 3" key="1">
    <citation type="submission" date="2015-04" db="EMBL/GenBank/DDBJ databases">
        <authorList>
            <person name="Syromyatnikov M.Y."/>
            <person name="Popov V.N."/>
        </authorList>
    </citation>
    <scope>NUCLEOTIDE SEQUENCE [LARGE SCALE GENOMIC DNA]</scope>
    <source>
        <strain evidence="2 3">CECT 5292</strain>
    </source>
</reference>
<dbReference type="PANTHER" id="PTHR43194">
    <property type="entry name" value="HYDROLASE ALPHA/BETA FOLD FAMILY"/>
    <property type="match status" value="1"/>
</dbReference>
<evidence type="ECO:0000313" key="2">
    <source>
        <dbReference type="EMBL" id="CRK76515.1"/>
    </source>
</evidence>